<evidence type="ECO:0000313" key="5">
    <source>
        <dbReference type="Proteomes" id="UP000184330"/>
    </source>
</evidence>
<evidence type="ECO:0000313" key="4">
    <source>
        <dbReference type="EMBL" id="CZR59357.1"/>
    </source>
</evidence>
<feature type="transmembrane region" description="Helical" evidence="3">
    <location>
        <begin position="47"/>
        <end position="71"/>
    </location>
</feature>
<comment type="similarity">
    <text evidence="1">Belongs to the ustYa family.</text>
</comment>
<sequence length="314" mass="36119">MKDTEYSKIPSPLESRDSTSDGGDEEGQTLLLGKTSSRVEHRPTRNFMIIISSLNIVVFIFSSLLFGTWFYSNYLVLNANFRRTSAYTPLHDLIRLDSQVKKINGTFWPPENPSIARQINNETESQWEEYEKNRIIPVTAAQLRGMGVDPSTAAKLDDEEWGLGDDAYVAAFDVYHQLHCLNTLRQIAYGDLYPKVSGGREKPVWKFHVDHCVDILMQELQCSGNLNLVTYHWVENHDRPFPMFGINRQCVDFEALTHWRVENTLDVHKYNSMVRKPLGAKQLPAADDWYKYRAPELTNPNHLNGDNPDEKIIL</sequence>
<dbReference type="PANTHER" id="PTHR33365">
    <property type="entry name" value="YALI0B05434P"/>
    <property type="match status" value="1"/>
</dbReference>
<keyword evidence="3" id="KW-1133">Transmembrane helix</keyword>
<dbReference type="Proteomes" id="UP000184330">
    <property type="component" value="Unassembled WGS sequence"/>
</dbReference>
<dbReference type="AlphaFoldDB" id="A0A1L7X2Y5"/>
<evidence type="ECO:0000256" key="2">
    <source>
        <dbReference type="SAM" id="MobiDB-lite"/>
    </source>
</evidence>
<dbReference type="EMBL" id="FJOG01000013">
    <property type="protein sequence ID" value="CZR59357.1"/>
    <property type="molecule type" value="Genomic_DNA"/>
</dbReference>
<protein>
    <recommendedName>
        <fullName evidence="6">Tat pathway signal sequence</fullName>
    </recommendedName>
</protein>
<evidence type="ECO:0000256" key="3">
    <source>
        <dbReference type="SAM" id="Phobius"/>
    </source>
</evidence>
<keyword evidence="3" id="KW-0472">Membrane</keyword>
<feature type="region of interest" description="Disordered" evidence="2">
    <location>
        <begin position="1"/>
        <end position="35"/>
    </location>
</feature>
<evidence type="ECO:0000256" key="1">
    <source>
        <dbReference type="ARBA" id="ARBA00035112"/>
    </source>
</evidence>
<gene>
    <name evidence="4" type="ORF">PAC_09249</name>
</gene>
<evidence type="ECO:0008006" key="6">
    <source>
        <dbReference type="Google" id="ProtNLM"/>
    </source>
</evidence>
<proteinExistence type="inferred from homology"/>
<keyword evidence="3" id="KW-0812">Transmembrane</keyword>
<accession>A0A1L7X2Y5</accession>
<dbReference type="Pfam" id="PF11807">
    <property type="entry name" value="UstYa"/>
    <property type="match status" value="1"/>
</dbReference>
<name>A0A1L7X2Y5_9HELO</name>
<dbReference type="OrthoDB" id="3687641at2759"/>
<organism evidence="4 5">
    <name type="scientific">Phialocephala subalpina</name>
    <dbReference type="NCBI Taxonomy" id="576137"/>
    <lineage>
        <taxon>Eukaryota</taxon>
        <taxon>Fungi</taxon>
        <taxon>Dikarya</taxon>
        <taxon>Ascomycota</taxon>
        <taxon>Pezizomycotina</taxon>
        <taxon>Leotiomycetes</taxon>
        <taxon>Helotiales</taxon>
        <taxon>Mollisiaceae</taxon>
        <taxon>Phialocephala</taxon>
        <taxon>Phialocephala fortinii species complex</taxon>
    </lineage>
</organism>
<dbReference type="PANTHER" id="PTHR33365:SF14">
    <property type="entry name" value="TAT PATHWAY SIGNAL SEQUENCE"/>
    <property type="match status" value="1"/>
</dbReference>
<keyword evidence="5" id="KW-1185">Reference proteome</keyword>
<dbReference type="GO" id="GO:0043386">
    <property type="term" value="P:mycotoxin biosynthetic process"/>
    <property type="evidence" value="ECO:0007669"/>
    <property type="project" value="InterPro"/>
</dbReference>
<reference evidence="4 5" key="1">
    <citation type="submission" date="2016-03" db="EMBL/GenBank/DDBJ databases">
        <authorList>
            <person name="Ploux O."/>
        </authorList>
    </citation>
    <scope>NUCLEOTIDE SEQUENCE [LARGE SCALE GENOMIC DNA]</scope>
    <source>
        <strain evidence="4 5">UAMH 11012</strain>
    </source>
</reference>
<dbReference type="STRING" id="576137.A0A1L7X2Y5"/>
<dbReference type="InterPro" id="IPR021765">
    <property type="entry name" value="UstYa-like"/>
</dbReference>